<evidence type="ECO:0000313" key="3">
    <source>
        <dbReference type="EMBL" id="MBE3639446.1"/>
    </source>
</evidence>
<feature type="region of interest" description="Disordered" evidence="1">
    <location>
        <begin position="142"/>
        <end position="166"/>
    </location>
</feature>
<dbReference type="PANTHER" id="PTHR36302">
    <property type="entry name" value="BLR7088 PROTEIN"/>
    <property type="match status" value="1"/>
</dbReference>
<dbReference type="InterPro" id="IPR007410">
    <property type="entry name" value="LpqE-like"/>
</dbReference>
<keyword evidence="2" id="KW-0732">Signal</keyword>
<feature type="chain" id="PRO_5035232632" evidence="2">
    <location>
        <begin position="26"/>
        <end position="166"/>
    </location>
</feature>
<name>A0A8J6ZAZ8_9RHOB</name>
<accession>A0A8J6ZAZ8</accession>
<protein>
    <submittedName>
        <fullName evidence="3">Copper chaperone PCu(A)C</fullName>
    </submittedName>
</protein>
<evidence type="ECO:0000256" key="1">
    <source>
        <dbReference type="SAM" id="MobiDB-lite"/>
    </source>
</evidence>
<sequence>MPRRLILAALCSVLPALLPAAGAGAAEIAIRDAYARASGPQAVSGAGFMVIENAGTAADRLIGATSPAAERVELHGHDQGPDGVMRMRRIEDGIEIPAGGGHALARGGDHLMFLGLRRPFAPGDTVPVTLRFETAGEIGIEMPVDPDRLPADTSHGARHGGGAAAN</sequence>
<dbReference type="Proteomes" id="UP000609121">
    <property type="component" value="Unassembled WGS sequence"/>
</dbReference>
<dbReference type="PANTHER" id="PTHR36302:SF1">
    <property type="entry name" value="COPPER CHAPERONE PCU(A)C"/>
    <property type="match status" value="1"/>
</dbReference>
<evidence type="ECO:0000313" key="4">
    <source>
        <dbReference type="Proteomes" id="UP000609121"/>
    </source>
</evidence>
<dbReference type="Gene3D" id="2.60.40.1890">
    <property type="entry name" value="PCu(A)C copper chaperone"/>
    <property type="match status" value="1"/>
</dbReference>
<dbReference type="AlphaFoldDB" id="A0A8J6ZAZ8"/>
<dbReference type="InterPro" id="IPR058248">
    <property type="entry name" value="Lxx211020-like"/>
</dbReference>
<dbReference type="RefSeq" id="WP_193184134.1">
    <property type="nucleotide sequence ID" value="NZ_JACVXA010000047.1"/>
</dbReference>
<feature type="signal peptide" evidence="2">
    <location>
        <begin position="1"/>
        <end position="25"/>
    </location>
</feature>
<dbReference type="Pfam" id="PF04314">
    <property type="entry name" value="PCuAC"/>
    <property type="match status" value="1"/>
</dbReference>
<gene>
    <name evidence="3" type="ORF">ICN82_14690</name>
</gene>
<keyword evidence="4" id="KW-1185">Reference proteome</keyword>
<comment type="caution">
    <text evidence="3">The sequence shown here is derived from an EMBL/GenBank/DDBJ whole genome shotgun (WGS) entry which is preliminary data.</text>
</comment>
<reference evidence="3" key="1">
    <citation type="submission" date="2020-09" db="EMBL/GenBank/DDBJ databases">
        <title>A novel bacterium of genus Mangrovicoccus, isolated from South China Sea.</title>
        <authorList>
            <person name="Huang H."/>
            <person name="Mo K."/>
            <person name="Hu Y."/>
        </authorList>
    </citation>
    <scope>NUCLEOTIDE SEQUENCE</scope>
    <source>
        <strain evidence="3">HB182678</strain>
    </source>
</reference>
<organism evidence="3 4">
    <name type="scientific">Mangrovicoccus algicola</name>
    <dbReference type="NCBI Taxonomy" id="2771008"/>
    <lineage>
        <taxon>Bacteria</taxon>
        <taxon>Pseudomonadati</taxon>
        <taxon>Pseudomonadota</taxon>
        <taxon>Alphaproteobacteria</taxon>
        <taxon>Rhodobacterales</taxon>
        <taxon>Paracoccaceae</taxon>
        <taxon>Mangrovicoccus</taxon>
    </lineage>
</organism>
<proteinExistence type="predicted"/>
<dbReference type="SUPFAM" id="SSF110087">
    <property type="entry name" value="DR1885-like metal-binding protein"/>
    <property type="match status" value="1"/>
</dbReference>
<dbReference type="EMBL" id="JACVXA010000047">
    <property type="protein sequence ID" value="MBE3639446.1"/>
    <property type="molecule type" value="Genomic_DNA"/>
</dbReference>
<dbReference type="InterPro" id="IPR036182">
    <property type="entry name" value="PCuAC_sf"/>
</dbReference>
<evidence type="ECO:0000256" key="2">
    <source>
        <dbReference type="SAM" id="SignalP"/>
    </source>
</evidence>